<dbReference type="Gene3D" id="3.40.30.10">
    <property type="entry name" value="Glutaredoxin"/>
    <property type="match status" value="1"/>
</dbReference>
<dbReference type="Proteomes" id="UP000273786">
    <property type="component" value="Unassembled WGS sequence"/>
</dbReference>
<sequence length="143" mass="15804">MPIYNHPDTDTDKTRYQYSAQIAGSGAGWRDGRLAFFALPVLEGHRVGDKIVVKNKDISAKRIADISGKDQLGNDVTLSKYSNGQDWILIDICAQWCGPCNFAAQKMRDFLDSINGTKGRATANTVPLPKSFAKRRFLAAVRV</sequence>
<reference evidence="1 2" key="1">
    <citation type="submission" date="2018-11" db="EMBL/GenBank/DDBJ databases">
        <title>the genome of Mesorhizobium tamadayense DSM 28320.</title>
        <authorList>
            <person name="Gao J."/>
        </authorList>
    </citation>
    <scope>NUCLEOTIDE SEQUENCE [LARGE SCALE GENOMIC DNA]</scope>
    <source>
        <strain evidence="1 2">DSM 28320</strain>
    </source>
</reference>
<dbReference type="InterPro" id="IPR036249">
    <property type="entry name" value="Thioredoxin-like_sf"/>
</dbReference>
<dbReference type="EMBL" id="RQXT01000087">
    <property type="protein sequence ID" value="RRH88361.1"/>
    <property type="molecule type" value="Genomic_DNA"/>
</dbReference>
<name>A0A3P3EQ52_9HYPH</name>
<dbReference type="SUPFAM" id="SSF52833">
    <property type="entry name" value="Thioredoxin-like"/>
    <property type="match status" value="1"/>
</dbReference>
<protein>
    <submittedName>
        <fullName evidence="1">Uncharacterized protein</fullName>
    </submittedName>
</protein>
<proteinExistence type="predicted"/>
<dbReference type="OrthoDB" id="8110404at2"/>
<evidence type="ECO:0000313" key="1">
    <source>
        <dbReference type="EMBL" id="RRH88361.1"/>
    </source>
</evidence>
<gene>
    <name evidence="1" type="ORF">EH240_35115</name>
</gene>
<comment type="caution">
    <text evidence="1">The sequence shown here is derived from an EMBL/GenBank/DDBJ whole genome shotgun (WGS) entry which is preliminary data.</text>
</comment>
<keyword evidence="2" id="KW-1185">Reference proteome</keyword>
<organism evidence="1 2">
    <name type="scientific">Mesorhizobium tamadayense</name>
    <dbReference type="NCBI Taxonomy" id="425306"/>
    <lineage>
        <taxon>Bacteria</taxon>
        <taxon>Pseudomonadati</taxon>
        <taxon>Pseudomonadota</taxon>
        <taxon>Alphaproteobacteria</taxon>
        <taxon>Hyphomicrobiales</taxon>
        <taxon>Phyllobacteriaceae</taxon>
        <taxon>Mesorhizobium</taxon>
    </lineage>
</organism>
<dbReference type="RefSeq" id="WP_125006940.1">
    <property type="nucleotide sequence ID" value="NZ_RQXT01000087.1"/>
</dbReference>
<accession>A0A3P3EQ52</accession>
<evidence type="ECO:0000313" key="2">
    <source>
        <dbReference type="Proteomes" id="UP000273786"/>
    </source>
</evidence>
<dbReference type="AlphaFoldDB" id="A0A3P3EQ52"/>